<dbReference type="SMART" id="SM00220">
    <property type="entry name" value="S_TKc"/>
    <property type="match status" value="1"/>
</dbReference>
<dbReference type="InterPro" id="IPR000719">
    <property type="entry name" value="Prot_kinase_dom"/>
</dbReference>
<dbReference type="PROSITE" id="PS50011">
    <property type="entry name" value="PROTEIN_KINASE_DOM"/>
    <property type="match status" value="1"/>
</dbReference>
<evidence type="ECO:0000313" key="7">
    <source>
        <dbReference type="EMBL" id="KAK9708123.1"/>
    </source>
</evidence>
<dbReference type="GO" id="GO:0004674">
    <property type="term" value="F:protein serine/threonine kinase activity"/>
    <property type="evidence" value="ECO:0007669"/>
    <property type="project" value="UniProtKB-KW"/>
</dbReference>
<organism evidence="7 8">
    <name type="scientific">Basidiobolus ranarum</name>
    <dbReference type="NCBI Taxonomy" id="34480"/>
    <lineage>
        <taxon>Eukaryota</taxon>
        <taxon>Fungi</taxon>
        <taxon>Fungi incertae sedis</taxon>
        <taxon>Zoopagomycota</taxon>
        <taxon>Entomophthoromycotina</taxon>
        <taxon>Basidiobolomycetes</taxon>
        <taxon>Basidiobolales</taxon>
        <taxon>Basidiobolaceae</taxon>
        <taxon>Basidiobolus</taxon>
    </lineage>
</organism>
<accession>A0ABR2VXD1</accession>
<keyword evidence="8" id="KW-1185">Reference proteome</keyword>
<protein>
    <submittedName>
        <fullName evidence="7">Serine/threonine protein kinase</fullName>
    </submittedName>
</protein>
<dbReference type="InterPro" id="IPR008271">
    <property type="entry name" value="Ser/Thr_kinase_AS"/>
</dbReference>
<dbReference type="SUPFAM" id="SSF56112">
    <property type="entry name" value="Protein kinase-like (PK-like)"/>
    <property type="match status" value="1"/>
</dbReference>
<dbReference type="PANTHER" id="PTHR24345:SF0">
    <property type="entry name" value="CELL CYCLE SERINE_THREONINE-PROTEIN KINASE CDC5_MSD2"/>
    <property type="match status" value="1"/>
</dbReference>
<sequence>MSLNNGFQIPFHGLFDAAQNEHMSDFSSISTRSSDSSLIATIPSRFVFKAIRRTQPKKPRQDRLSELPLFVALKKLKTRQSIKELYGTLSIISSTTSGSVVYTSFSPQTKQNYAIKVFRFRYTHETHREYCLSISNEIYIATSLSHKNIIRTIDVLEENGRMYKVMEYCPYDLISVFEKTNPTEDEGDQYFVELIHGLAYLHHRGVAHRDLKLENLCLDKDGHLKIIDFGFATLFRNSSSHETIYAKGVFGSNGYIAPEVWTRESYDPSKGDIWALGILYVGMRTRKFPWERATIEDSNFELFSHSWDAIRLFDQCPPESIPLLKWILEIEPSCRATIQDIVRDPWFQSLESKISGSH</sequence>
<gene>
    <name evidence="7" type="primary">HRK1_7</name>
    <name evidence="7" type="ORF">K7432_009815</name>
</gene>
<dbReference type="PROSITE" id="PS00108">
    <property type="entry name" value="PROTEIN_KINASE_ST"/>
    <property type="match status" value="1"/>
</dbReference>
<keyword evidence="2" id="KW-0808">Transferase</keyword>
<keyword evidence="3" id="KW-0547">Nucleotide-binding</keyword>
<comment type="caution">
    <text evidence="7">The sequence shown here is derived from an EMBL/GenBank/DDBJ whole genome shotgun (WGS) entry which is preliminary data.</text>
</comment>
<proteinExistence type="predicted"/>
<dbReference type="PANTHER" id="PTHR24345">
    <property type="entry name" value="SERINE/THREONINE-PROTEIN KINASE PLK"/>
    <property type="match status" value="1"/>
</dbReference>
<feature type="domain" description="Protein kinase" evidence="6">
    <location>
        <begin position="86"/>
        <end position="347"/>
    </location>
</feature>
<evidence type="ECO:0000256" key="3">
    <source>
        <dbReference type="ARBA" id="ARBA00022741"/>
    </source>
</evidence>
<evidence type="ECO:0000256" key="1">
    <source>
        <dbReference type="ARBA" id="ARBA00022527"/>
    </source>
</evidence>
<evidence type="ECO:0000256" key="4">
    <source>
        <dbReference type="ARBA" id="ARBA00022777"/>
    </source>
</evidence>
<evidence type="ECO:0000256" key="2">
    <source>
        <dbReference type="ARBA" id="ARBA00022679"/>
    </source>
</evidence>
<keyword evidence="5" id="KW-0067">ATP-binding</keyword>
<evidence type="ECO:0000256" key="5">
    <source>
        <dbReference type="ARBA" id="ARBA00022840"/>
    </source>
</evidence>
<reference evidence="7 8" key="1">
    <citation type="submission" date="2023-04" db="EMBL/GenBank/DDBJ databases">
        <title>Genome of Basidiobolus ranarum AG-B5.</title>
        <authorList>
            <person name="Stajich J.E."/>
            <person name="Carter-House D."/>
            <person name="Gryganskyi A."/>
        </authorList>
    </citation>
    <scope>NUCLEOTIDE SEQUENCE [LARGE SCALE GENOMIC DNA]</scope>
    <source>
        <strain evidence="7 8">AG-B5</strain>
    </source>
</reference>
<dbReference type="InterPro" id="IPR011009">
    <property type="entry name" value="Kinase-like_dom_sf"/>
</dbReference>
<evidence type="ECO:0000313" key="8">
    <source>
        <dbReference type="Proteomes" id="UP001479436"/>
    </source>
</evidence>
<evidence type="ECO:0000259" key="6">
    <source>
        <dbReference type="PROSITE" id="PS50011"/>
    </source>
</evidence>
<dbReference type="EMBL" id="JASJQH010007507">
    <property type="protein sequence ID" value="KAK9708123.1"/>
    <property type="molecule type" value="Genomic_DNA"/>
</dbReference>
<dbReference type="Pfam" id="PF00069">
    <property type="entry name" value="Pkinase"/>
    <property type="match status" value="1"/>
</dbReference>
<keyword evidence="1 7" id="KW-0723">Serine/threonine-protein kinase</keyword>
<dbReference type="Gene3D" id="1.10.510.10">
    <property type="entry name" value="Transferase(Phosphotransferase) domain 1"/>
    <property type="match status" value="1"/>
</dbReference>
<dbReference type="Proteomes" id="UP001479436">
    <property type="component" value="Unassembled WGS sequence"/>
</dbReference>
<keyword evidence="4 7" id="KW-0418">Kinase</keyword>
<name>A0ABR2VXD1_9FUNG</name>